<sequence>MLDTGGPGVQRIRVVGVYIYPNYDAQNYINDLALLQLERQLDLGGTSGLKKSVLATDPSMISLLRPGTRCYVAGWGKTQNTGSDEILREAMVPIIDYQICRTWLANLTPASFCAGYEAGGIDACQGDSGGPLICELPGYGMVQTGIVSWGVDCGRPRLPGVYTNLAYFANWFKSVL</sequence>
<dbReference type="InterPro" id="IPR033116">
    <property type="entry name" value="TRYPSIN_SER"/>
</dbReference>
<dbReference type="AlphaFoldDB" id="A0A448XG17"/>
<dbReference type="Pfam" id="PF00089">
    <property type="entry name" value="Trypsin"/>
    <property type="match status" value="1"/>
</dbReference>
<keyword evidence="8" id="KW-1185">Reference proteome</keyword>
<comment type="similarity">
    <text evidence="5">Belongs to the peptidase S1 family. CLIP subfamily.</text>
</comment>
<keyword evidence="2" id="KW-0378">Hydrolase</keyword>
<comment type="caution">
    <text evidence="7">The sequence shown here is derived from an EMBL/GenBank/DDBJ whole genome shotgun (WGS) entry which is preliminary data.</text>
</comment>
<dbReference type="PROSITE" id="PS00135">
    <property type="entry name" value="TRYPSIN_SER"/>
    <property type="match status" value="1"/>
</dbReference>
<evidence type="ECO:0000256" key="4">
    <source>
        <dbReference type="ARBA" id="ARBA00023157"/>
    </source>
</evidence>
<dbReference type="FunFam" id="2.40.10.10:FF:000002">
    <property type="entry name" value="Transmembrane protease serine"/>
    <property type="match status" value="1"/>
</dbReference>
<proteinExistence type="inferred from homology"/>
<evidence type="ECO:0000259" key="6">
    <source>
        <dbReference type="PROSITE" id="PS50240"/>
    </source>
</evidence>
<dbReference type="EMBL" id="CAAALY010250407">
    <property type="protein sequence ID" value="VEL35686.1"/>
    <property type="molecule type" value="Genomic_DNA"/>
</dbReference>
<dbReference type="Gene3D" id="2.40.10.10">
    <property type="entry name" value="Trypsin-like serine proteases"/>
    <property type="match status" value="1"/>
</dbReference>
<dbReference type="InterPro" id="IPR043504">
    <property type="entry name" value="Peptidase_S1_PA_chymotrypsin"/>
</dbReference>
<dbReference type="PRINTS" id="PR00722">
    <property type="entry name" value="CHYMOTRYPSIN"/>
</dbReference>
<organism evidence="7 8">
    <name type="scientific">Protopolystoma xenopodis</name>
    <dbReference type="NCBI Taxonomy" id="117903"/>
    <lineage>
        <taxon>Eukaryota</taxon>
        <taxon>Metazoa</taxon>
        <taxon>Spiralia</taxon>
        <taxon>Lophotrochozoa</taxon>
        <taxon>Platyhelminthes</taxon>
        <taxon>Monogenea</taxon>
        <taxon>Polyopisthocotylea</taxon>
        <taxon>Polystomatidea</taxon>
        <taxon>Polystomatidae</taxon>
        <taxon>Protopolystoma</taxon>
    </lineage>
</organism>
<evidence type="ECO:0000256" key="5">
    <source>
        <dbReference type="ARBA" id="ARBA00024195"/>
    </source>
</evidence>
<dbReference type="SUPFAM" id="SSF50494">
    <property type="entry name" value="Trypsin-like serine proteases"/>
    <property type="match status" value="1"/>
</dbReference>
<accession>A0A448XG17</accession>
<keyword evidence="4" id="KW-1015">Disulfide bond</keyword>
<gene>
    <name evidence="7" type="ORF">PXEA_LOCUS29126</name>
</gene>
<dbReference type="OrthoDB" id="10059102at2759"/>
<dbReference type="GO" id="GO:0004252">
    <property type="term" value="F:serine-type endopeptidase activity"/>
    <property type="evidence" value="ECO:0007669"/>
    <property type="project" value="InterPro"/>
</dbReference>
<dbReference type="CDD" id="cd00190">
    <property type="entry name" value="Tryp_SPc"/>
    <property type="match status" value="1"/>
</dbReference>
<dbReference type="SMART" id="SM00020">
    <property type="entry name" value="Tryp_SPc"/>
    <property type="match status" value="1"/>
</dbReference>
<protein>
    <recommendedName>
        <fullName evidence="6">Peptidase S1 domain-containing protein</fullName>
    </recommendedName>
</protein>
<keyword evidence="1" id="KW-0645">Protease</keyword>
<name>A0A448XG17_9PLAT</name>
<dbReference type="InterPro" id="IPR001314">
    <property type="entry name" value="Peptidase_S1A"/>
</dbReference>
<evidence type="ECO:0000256" key="2">
    <source>
        <dbReference type="ARBA" id="ARBA00022801"/>
    </source>
</evidence>
<dbReference type="InterPro" id="IPR001254">
    <property type="entry name" value="Trypsin_dom"/>
</dbReference>
<evidence type="ECO:0000256" key="3">
    <source>
        <dbReference type="ARBA" id="ARBA00022825"/>
    </source>
</evidence>
<dbReference type="Proteomes" id="UP000784294">
    <property type="component" value="Unassembled WGS sequence"/>
</dbReference>
<dbReference type="GO" id="GO:0006508">
    <property type="term" value="P:proteolysis"/>
    <property type="evidence" value="ECO:0007669"/>
    <property type="project" value="UniProtKB-KW"/>
</dbReference>
<dbReference type="PANTHER" id="PTHR24264:SF54">
    <property type="entry name" value="PEPTIDASE S1 DOMAIN-CONTAINING PROTEIN"/>
    <property type="match status" value="1"/>
</dbReference>
<dbReference type="InterPro" id="IPR050127">
    <property type="entry name" value="Serine_Proteases_S1"/>
</dbReference>
<dbReference type="InterPro" id="IPR009003">
    <property type="entry name" value="Peptidase_S1_PA"/>
</dbReference>
<evidence type="ECO:0000256" key="1">
    <source>
        <dbReference type="ARBA" id="ARBA00022670"/>
    </source>
</evidence>
<dbReference type="PANTHER" id="PTHR24264">
    <property type="entry name" value="TRYPSIN-RELATED"/>
    <property type="match status" value="1"/>
</dbReference>
<dbReference type="GO" id="GO:0005615">
    <property type="term" value="C:extracellular space"/>
    <property type="evidence" value="ECO:0007669"/>
    <property type="project" value="TreeGrafter"/>
</dbReference>
<reference evidence="7" key="1">
    <citation type="submission" date="2018-11" db="EMBL/GenBank/DDBJ databases">
        <authorList>
            <consortium name="Pathogen Informatics"/>
        </authorList>
    </citation>
    <scope>NUCLEOTIDE SEQUENCE</scope>
</reference>
<feature type="domain" description="Peptidase S1" evidence="6">
    <location>
        <begin position="1"/>
        <end position="176"/>
    </location>
</feature>
<evidence type="ECO:0000313" key="7">
    <source>
        <dbReference type="EMBL" id="VEL35686.1"/>
    </source>
</evidence>
<evidence type="ECO:0000313" key="8">
    <source>
        <dbReference type="Proteomes" id="UP000784294"/>
    </source>
</evidence>
<keyword evidence="3" id="KW-0720">Serine protease</keyword>
<dbReference type="PROSITE" id="PS50240">
    <property type="entry name" value="TRYPSIN_DOM"/>
    <property type="match status" value="1"/>
</dbReference>